<dbReference type="PANTHER" id="PTHR46136">
    <property type="entry name" value="TRANSCRIPTION FACTOR GTE8"/>
    <property type="match status" value="1"/>
</dbReference>
<name>A0AAW1HAY5_SAPOF</name>
<organism evidence="4 5">
    <name type="scientific">Saponaria officinalis</name>
    <name type="common">Common soapwort</name>
    <name type="synonym">Lychnis saponaria</name>
    <dbReference type="NCBI Taxonomy" id="3572"/>
    <lineage>
        <taxon>Eukaryota</taxon>
        <taxon>Viridiplantae</taxon>
        <taxon>Streptophyta</taxon>
        <taxon>Embryophyta</taxon>
        <taxon>Tracheophyta</taxon>
        <taxon>Spermatophyta</taxon>
        <taxon>Magnoliopsida</taxon>
        <taxon>eudicotyledons</taxon>
        <taxon>Gunneridae</taxon>
        <taxon>Pentapetalae</taxon>
        <taxon>Caryophyllales</taxon>
        <taxon>Caryophyllaceae</taxon>
        <taxon>Caryophylleae</taxon>
        <taxon>Saponaria</taxon>
    </lineage>
</organism>
<evidence type="ECO:0000256" key="1">
    <source>
        <dbReference type="ARBA" id="ARBA00023117"/>
    </source>
</evidence>
<evidence type="ECO:0000259" key="3">
    <source>
        <dbReference type="PROSITE" id="PS50014"/>
    </source>
</evidence>
<gene>
    <name evidence="4" type="ORF">RND81_12G152500</name>
</gene>
<keyword evidence="5" id="KW-1185">Reference proteome</keyword>
<dbReference type="Pfam" id="PF00439">
    <property type="entry name" value="Bromodomain"/>
    <property type="match status" value="1"/>
</dbReference>
<sequence>MDFGTIRQKLQHNKYVNDDEFEADVRRIFSNATLYHPSNNWVHLYATKLSRLFDVLWLPVKPNPTTKEPIIDQNNCGRNTTCNANLTKEPVIEQNNSGGSTCDAKEVARVAKLKARFADTILRAKIKMGNQLDNKARIDAETKATTEVASQMKAEECRLKKQREQERKAARTSLEQMERSITLDDNLGAMRDLEALMRSGHGNASKSDKTKSHQLERLGLFIKPEYRLGYDEDDDLFLRGADLEEGEILV</sequence>
<proteinExistence type="predicted"/>
<evidence type="ECO:0000256" key="2">
    <source>
        <dbReference type="PROSITE-ProRule" id="PRU00035"/>
    </source>
</evidence>
<dbReference type="InterPro" id="IPR036427">
    <property type="entry name" value="Bromodomain-like_sf"/>
</dbReference>
<dbReference type="InterPro" id="IPR052442">
    <property type="entry name" value="Env_Response_Regulator"/>
</dbReference>
<protein>
    <recommendedName>
        <fullName evidence="3">Bromo domain-containing protein</fullName>
    </recommendedName>
</protein>
<dbReference type="PRINTS" id="PR00503">
    <property type="entry name" value="BROMODOMAIN"/>
</dbReference>
<dbReference type="Gene3D" id="1.20.920.10">
    <property type="entry name" value="Bromodomain-like"/>
    <property type="match status" value="1"/>
</dbReference>
<dbReference type="PANTHER" id="PTHR46136:SF19">
    <property type="entry name" value="TRANSCRIPTION FACTOR GTE12"/>
    <property type="match status" value="1"/>
</dbReference>
<evidence type="ECO:0000313" key="5">
    <source>
        <dbReference type="Proteomes" id="UP001443914"/>
    </source>
</evidence>
<dbReference type="PROSITE" id="PS50014">
    <property type="entry name" value="BROMODOMAIN_2"/>
    <property type="match status" value="1"/>
</dbReference>
<dbReference type="Proteomes" id="UP001443914">
    <property type="component" value="Unassembled WGS sequence"/>
</dbReference>
<dbReference type="EMBL" id="JBDFQZ010000012">
    <property type="protein sequence ID" value="KAK9673196.1"/>
    <property type="molecule type" value="Genomic_DNA"/>
</dbReference>
<accession>A0AAW1HAY5</accession>
<evidence type="ECO:0000313" key="4">
    <source>
        <dbReference type="EMBL" id="KAK9673196.1"/>
    </source>
</evidence>
<reference evidence="4" key="1">
    <citation type="submission" date="2024-03" db="EMBL/GenBank/DDBJ databases">
        <title>WGS assembly of Saponaria officinalis var. Norfolk2.</title>
        <authorList>
            <person name="Jenkins J."/>
            <person name="Shu S."/>
            <person name="Grimwood J."/>
            <person name="Barry K."/>
            <person name="Goodstein D."/>
            <person name="Schmutz J."/>
            <person name="Leebens-Mack J."/>
            <person name="Osbourn A."/>
        </authorList>
    </citation>
    <scope>NUCLEOTIDE SEQUENCE [LARGE SCALE GENOMIC DNA]</scope>
    <source>
        <strain evidence="4">JIC</strain>
    </source>
</reference>
<dbReference type="AlphaFoldDB" id="A0AAW1HAY5"/>
<dbReference type="SUPFAM" id="SSF47370">
    <property type="entry name" value="Bromodomain"/>
    <property type="match status" value="1"/>
</dbReference>
<keyword evidence="1 2" id="KW-0103">Bromodomain</keyword>
<feature type="domain" description="Bromo" evidence="3">
    <location>
        <begin position="1"/>
        <end position="43"/>
    </location>
</feature>
<comment type="caution">
    <text evidence="4">The sequence shown here is derived from an EMBL/GenBank/DDBJ whole genome shotgun (WGS) entry which is preliminary data.</text>
</comment>
<dbReference type="InterPro" id="IPR001487">
    <property type="entry name" value="Bromodomain"/>
</dbReference>